<name>A0A504YE49_FASGI</name>
<dbReference type="SUPFAM" id="SSF47862">
    <property type="entry name" value="Saposin"/>
    <property type="match status" value="1"/>
</dbReference>
<protein>
    <recommendedName>
        <fullName evidence="1">Saposin B type region 2 domain-containing protein</fullName>
    </recommendedName>
</protein>
<keyword evidence="3" id="KW-1185">Reference proteome</keyword>
<organism evidence="2 3">
    <name type="scientific">Fasciola gigantica</name>
    <name type="common">Giant liver fluke</name>
    <dbReference type="NCBI Taxonomy" id="46835"/>
    <lineage>
        <taxon>Eukaryota</taxon>
        <taxon>Metazoa</taxon>
        <taxon>Spiralia</taxon>
        <taxon>Lophotrochozoa</taxon>
        <taxon>Platyhelminthes</taxon>
        <taxon>Trematoda</taxon>
        <taxon>Digenea</taxon>
        <taxon>Plagiorchiida</taxon>
        <taxon>Echinostomata</taxon>
        <taxon>Echinostomatoidea</taxon>
        <taxon>Fasciolidae</taxon>
        <taxon>Fasciola</taxon>
    </lineage>
</organism>
<evidence type="ECO:0000259" key="1">
    <source>
        <dbReference type="Pfam" id="PF03489"/>
    </source>
</evidence>
<evidence type="ECO:0000313" key="3">
    <source>
        <dbReference type="Proteomes" id="UP000316759"/>
    </source>
</evidence>
<dbReference type="InterPro" id="IPR008138">
    <property type="entry name" value="SapB_2"/>
</dbReference>
<reference evidence="2 3" key="1">
    <citation type="submission" date="2019-04" db="EMBL/GenBank/DDBJ databases">
        <title>Annotation for the trematode Fasciola gigantica.</title>
        <authorList>
            <person name="Choi Y.-J."/>
        </authorList>
    </citation>
    <scope>NUCLEOTIDE SEQUENCE [LARGE SCALE GENOMIC DNA]</scope>
    <source>
        <strain evidence="2">Uganda_cow_1</strain>
    </source>
</reference>
<dbReference type="EMBL" id="SUNJ01015163">
    <property type="protein sequence ID" value="TPP55977.1"/>
    <property type="molecule type" value="Genomic_DNA"/>
</dbReference>
<sequence>MGPVRTEVEKLMSGFCVTLGPLKWVCEKVVVQGVEIVYNFIEKQSTKDVCTKLKLC</sequence>
<dbReference type="Proteomes" id="UP000316759">
    <property type="component" value="Unassembled WGS sequence"/>
</dbReference>
<comment type="caution">
    <text evidence="2">The sequence shown here is derived from an EMBL/GenBank/DDBJ whole genome shotgun (WGS) entry which is preliminary data.</text>
</comment>
<feature type="domain" description="Saposin B type region 2" evidence="1">
    <location>
        <begin position="26"/>
        <end position="56"/>
    </location>
</feature>
<accession>A0A504YE49</accession>
<evidence type="ECO:0000313" key="2">
    <source>
        <dbReference type="EMBL" id="TPP55977.1"/>
    </source>
</evidence>
<dbReference type="AlphaFoldDB" id="A0A504YE49"/>
<proteinExistence type="predicted"/>
<gene>
    <name evidence="2" type="ORF">FGIG_12558</name>
</gene>
<dbReference type="InterPro" id="IPR011001">
    <property type="entry name" value="Saposin-like"/>
</dbReference>
<dbReference type="Gene3D" id="1.10.225.10">
    <property type="entry name" value="Saposin-like"/>
    <property type="match status" value="1"/>
</dbReference>
<dbReference type="Pfam" id="PF03489">
    <property type="entry name" value="SapB_2"/>
    <property type="match status" value="1"/>
</dbReference>